<accession>A0A1M5XK76</accession>
<protein>
    <recommendedName>
        <fullName evidence="1">DUF2383 domain-containing protein</fullName>
    </recommendedName>
</protein>
<name>A0A1M5XK76_9FLAO</name>
<dbReference type="InterPro" id="IPR019052">
    <property type="entry name" value="DUF2383"/>
</dbReference>
<evidence type="ECO:0000313" key="2">
    <source>
        <dbReference type="EMBL" id="RXG30091.1"/>
    </source>
</evidence>
<dbReference type="AlphaFoldDB" id="A0A1M5XK76"/>
<dbReference type="STRING" id="573501.SAMN04487999_1546"/>
<sequence>MNAEKQKLNLELTETLQKLLVKNYDAEKGFIKAMQEIEHTELRGFMQRQAVKRNHFANQLDKELHALNARPEGDGSLAADLHRIWIDVKSIISKDDISSVLEECMRGEKMSAEEYENALKEHDFPQHLRTVLNNQLSQIYHTIEDLQQLDDIAKLR</sequence>
<reference evidence="3" key="1">
    <citation type="submission" date="2016-11" db="EMBL/GenBank/DDBJ databases">
        <authorList>
            <person name="Jaros S."/>
            <person name="Januszkiewicz K."/>
            <person name="Wedrychowicz H."/>
        </authorList>
    </citation>
    <scope>NUCLEOTIDE SEQUENCE [LARGE SCALE GENOMIC DNA]</scope>
    <source>
        <strain evidence="3">DSM 19859</strain>
    </source>
</reference>
<dbReference type="OrthoDB" id="282393at2"/>
<dbReference type="Gene3D" id="1.20.1260.10">
    <property type="match status" value="1"/>
</dbReference>
<dbReference type="InterPro" id="IPR012347">
    <property type="entry name" value="Ferritin-like"/>
</dbReference>
<reference evidence="4" key="2">
    <citation type="submission" date="2016-11" db="EMBL/GenBank/DDBJ databases">
        <authorList>
            <person name="Varghese N."/>
            <person name="Submissions S."/>
        </authorList>
    </citation>
    <scope>NUCLEOTIDE SEQUENCE [LARGE SCALE GENOMIC DNA]</scope>
    <source>
        <strain evidence="4">DSM 19859</strain>
    </source>
</reference>
<dbReference type="Proteomes" id="UP000290037">
    <property type="component" value="Unassembled WGS sequence"/>
</dbReference>
<dbReference type="InterPro" id="IPR016920">
    <property type="entry name" value="UCP029477"/>
</dbReference>
<dbReference type="NCBIfam" id="TIGR02284">
    <property type="entry name" value="PA2169 family four-helix-bundle protein"/>
    <property type="match status" value="1"/>
</dbReference>
<dbReference type="EMBL" id="QOVN01000002">
    <property type="protein sequence ID" value="RXG30091.1"/>
    <property type="molecule type" value="Genomic_DNA"/>
</dbReference>
<dbReference type="Proteomes" id="UP000184240">
    <property type="component" value="Unassembled WGS sequence"/>
</dbReference>
<dbReference type="RefSeq" id="WP_072981972.1">
    <property type="nucleotide sequence ID" value="NZ_CP084318.1"/>
</dbReference>
<dbReference type="EMBL" id="FQXT01000003">
    <property type="protein sequence ID" value="SHI00032.1"/>
    <property type="molecule type" value="Genomic_DNA"/>
</dbReference>
<dbReference type="InterPro" id="IPR011971">
    <property type="entry name" value="CHP02284"/>
</dbReference>
<evidence type="ECO:0000313" key="3">
    <source>
        <dbReference type="EMBL" id="SHI00032.1"/>
    </source>
</evidence>
<evidence type="ECO:0000313" key="4">
    <source>
        <dbReference type="Proteomes" id="UP000184240"/>
    </source>
</evidence>
<evidence type="ECO:0000259" key="1">
    <source>
        <dbReference type="Pfam" id="PF09537"/>
    </source>
</evidence>
<reference evidence="2 5" key="3">
    <citation type="submission" date="2018-07" db="EMBL/GenBank/DDBJ databases">
        <title>Leeuwenhoekiella genomics.</title>
        <authorList>
            <person name="Tahon G."/>
            <person name="Willems A."/>
        </authorList>
    </citation>
    <scope>NUCLEOTIDE SEQUENCE [LARGE SCALE GENOMIC DNA]</scope>
    <source>
        <strain evidence="2 5">LMG 24856</strain>
    </source>
</reference>
<organism evidence="3 4">
    <name type="scientific">Leeuwenhoekiella palythoae</name>
    <dbReference type="NCBI Taxonomy" id="573501"/>
    <lineage>
        <taxon>Bacteria</taxon>
        <taxon>Pseudomonadati</taxon>
        <taxon>Bacteroidota</taxon>
        <taxon>Flavobacteriia</taxon>
        <taxon>Flavobacteriales</taxon>
        <taxon>Flavobacteriaceae</taxon>
        <taxon>Leeuwenhoekiella</taxon>
    </lineage>
</organism>
<proteinExistence type="predicted"/>
<evidence type="ECO:0000313" key="5">
    <source>
        <dbReference type="Proteomes" id="UP000290037"/>
    </source>
</evidence>
<keyword evidence="5" id="KW-1185">Reference proteome</keyword>
<dbReference type="Pfam" id="PF09537">
    <property type="entry name" value="DUF2383"/>
    <property type="match status" value="1"/>
</dbReference>
<feature type="domain" description="DUF2383" evidence="1">
    <location>
        <begin position="13"/>
        <end position="121"/>
    </location>
</feature>
<gene>
    <name evidence="2" type="ORF">DSM01_840</name>
    <name evidence="3" type="ORF">SAMN04487999_1546</name>
</gene>
<dbReference type="PIRSF" id="PIRSF029477">
    <property type="entry name" value="UCP029477"/>
    <property type="match status" value="1"/>
</dbReference>